<organism evidence="5 6">
    <name type="scientific">Ectobacillus antri</name>
    <dbReference type="NCBI Taxonomy" id="2486280"/>
    <lineage>
        <taxon>Bacteria</taxon>
        <taxon>Bacillati</taxon>
        <taxon>Bacillota</taxon>
        <taxon>Bacilli</taxon>
        <taxon>Bacillales</taxon>
        <taxon>Bacillaceae</taxon>
        <taxon>Ectobacillus</taxon>
    </lineage>
</organism>
<dbReference type="InterPro" id="IPR050773">
    <property type="entry name" value="CbxX/CfxQ_RuBisCO_ESX"/>
</dbReference>
<dbReference type="Proteomes" id="UP001218246">
    <property type="component" value="Unassembled WGS sequence"/>
</dbReference>
<dbReference type="EMBL" id="JARULN010000001">
    <property type="protein sequence ID" value="MDG5752669.1"/>
    <property type="molecule type" value="Genomic_DNA"/>
</dbReference>
<dbReference type="Pfam" id="PF17866">
    <property type="entry name" value="AAA_lid_6"/>
    <property type="match status" value="1"/>
</dbReference>
<gene>
    <name evidence="5" type="primary">spoVK</name>
    <name evidence="5" type="ORF">P6P90_01460</name>
</gene>
<dbReference type="RefSeq" id="WP_278017910.1">
    <property type="nucleotide sequence ID" value="NZ_JARRRY010000001.1"/>
</dbReference>
<dbReference type="InterPro" id="IPR000641">
    <property type="entry name" value="CbxX/CfxQ"/>
</dbReference>
<dbReference type="PANTHER" id="PTHR43392:SF2">
    <property type="entry name" value="AAA-TYPE ATPASE FAMILY PROTEIN _ ANKYRIN REPEAT FAMILY PROTEIN"/>
    <property type="match status" value="1"/>
</dbReference>
<dbReference type="Pfam" id="PF00004">
    <property type="entry name" value="AAA"/>
    <property type="match status" value="1"/>
</dbReference>
<keyword evidence="3" id="KW-0067">ATP-binding</keyword>
<dbReference type="Gene3D" id="3.40.50.300">
    <property type="entry name" value="P-loop containing nucleotide triphosphate hydrolases"/>
    <property type="match status" value="1"/>
</dbReference>
<dbReference type="PANTHER" id="PTHR43392">
    <property type="entry name" value="AAA-TYPE ATPASE FAMILY PROTEIN / ANKYRIN REPEAT FAMILY PROTEIN"/>
    <property type="match status" value="1"/>
</dbReference>
<comment type="caution">
    <text evidence="5">The sequence shown here is derived from an EMBL/GenBank/DDBJ whole genome shotgun (WGS) entry which is preliminary data.</text>
</comment>
<proteinExistence type="inferred from homology"/>
<reference evidence="5 6" key="1">
    <citation type="submission" date="2023-04" db="EMBL/GenBank/DDBJ databases">
        <title>Ectobacillus antri isolated from activated sludge.</title>
        <authorList>
            <person name="Yan P."/>
            <person name="Liu X."/>
        </authorList>
    </citation>
    <scope>NUCLEOTIDE SEQUENCE [LARGE SCALE GENOMIC DNA]</scope>
    <source>
        <strain evidence="5 6">C18H</strain>
    </source>
</reference>
<dbReference type="InterPro" id="IPR027417">
    <property type="entry name" value="P-loop_NTPase"/>
</dbReference>
<dbReference type="NCBIfam" id="TIGR02881">
    <property type="entry name" value="spore_V_K"/>
    <property type="match status" value="1"/>
</dbReference>
<name>A0ABT6H010_9BACI</name>
<dbReference type="InterPro" id="IPR041627">
    <property type="entry name" value="AAA_lid_6"/>
</dbReference>
<keyword evidence="6" id="KW-1185">Reference proteome</keyword>
<protein>
    <submittedName>
        <fullName evidence="5">Stage V sporulation protein K</fullName>
    </submittedName>
</protein>
<evidence type="ECO:0000256" key="1">
    <source>
        <dbReference type="ARBA" id="ARBA00010378"/>
    </source>
</evidence>
<evidence type="ECO:0000313" key="5">
    <source>
        <dbReference type="EMBL" id="MDG5752669.1"/>
    </source>
</evidence>
<comment type="similarity">
    <text evidence="1">Belongs to the CbxX/CfxQ family.</text>
</comment>
<dbReference type="InterPro" id="IPR014232">
    <property type="entry name" value="Spore_V_K"/>
</dbReference>
<keyword evidence="2" id="KW-0547">Nucleotide-binding</keyword>
<dbReference type="Gene3D" id="1.10.8.60">
    <property type="match status" value="1"/>
</dbReference>
<dbReference type="PRINTS" id="PR00819">
    <property type="entry name" value="CBXCFQXSUPER"/>
</dbReference>
<feature type="domain" description="AAA+ ATPase" evidence="4">
    <location>
        <begin position="87"/>
        <end position="225"/>
    </location>
</feature>
<evidence type="ECO:0000256" key="3">
    <source>
        <dbReference type="ARBA" id="ARBA00022840"/>
    </source>
</evidence>
<evidence type="ECO:0000256" key="2">
    <source>
        <dbReference type="ARBA" id="ARBA00022741"/>
    </source>
</evidence>
<sequence>MDQSIRKNNKNQINIVLNHRKKESVPPPPQKILTENVATKHDMLRQVEEEMGRLVGMEDLKKIIKEIYAWIYVNKKRQEMGLKAEKQVLHMLFKGNPGTGKTTVARIIGKLLFQMNVLSKGHLIEAERADLVGEYIGHTAQKTRELIKKAMGGILFVDEAYSLARGGEKDFGKEAIDTLVKHMEDKQHDFVLILAGYSREMNHFLSLNPGLQSRFPFIVEFPDYTVNQLIEIGRRMYEEREYQLSREAEWKLRDHLNAVKYSSGLTSFSNGRYVRNIVEKSVRSQAMRLLSQDSYDKFDLLTISGSDLECDEEPPIL</sequence>
<evidence type="ECO:0000313" key="6">
    <source>
        <dbReference type="Proteomes" id="UP001218246"/>
    </source>
</evidence>
<dbReference type="SMART" id="SM00382">
    <property type="entry name" value="AAA"/>
    <property type="match status" value="1"/>
</dbReference>
<dbReference type="CDD" id="cd00009">
    <property type="entry name" value="AAA"/>
    <property type="match status" value="1"/>
</dbReference>
<accession>A0ABT6H010</accession>
<dbReference type="SUPFAM" id="SSF52540">
    <property type="entry name" value="P-loop containing nucleoside triphosphate hydrolases"/>
    <property type="match status" value="1"/>
</dbReference>
<dbReference type="InterPro" id="IPR003959">
    <property type="entry name" value="ATPase_AAA_core"/>
</dbReference>
<evidence type="ECO:0000259" key="4">
    <source>
        <dbReference type="SMART" id="SM00382"/>
    </source>
</evidence>
<dbReference type="InterPro" id="IPR003593">
    <property type="entry name" value="AAA+_ATPase"/>
</dbReference>